<gene>
    <name evidence="2" type="ORF">BG61_40705</name>
</gene>
<sequence>MPGFFARRRARGHSPHVSKECGSRADADLVIDLHCDREAVAHLYTTPGAAAPVTFELRDVSHELAARHPGDRRQCEGAARGRPARAPSRFGAGTTPSAAHRCLSWPVTARHKEKVPVPLESS</sequence>
<evidence type="ECO:0000256" key="1">
    <source>
        <dbReference type="SAM" id="MobiDB-lite"/>
    </source>
</evidence>
<comment type="caution">
    <text evidence="2">The sequence shown here is derived from an EMBL/GenBank/DDBJ whole genome shotgun (WGS) entry which is preliminary data.</text>
</comment>
<dbReference type="Proteomes" id="UP000027466">
    <property type="component" value="Unassembled WGS sequence"/>
</dbReference>
<feature type="compositionally biased region" description="Basic residues" evidence="1">
    <location>
        <begin position="1"/>
        <end position="16"/>
    </location>
</feature>
<evidence type="ECO:0000313" key="3">
    <source>
        <dbReference type="Proteomes" id="UP000027466"/>
    </source>
</evidence>
<organism evidence="2 3">
    <name type="scientific">Caballeronia glathei</name>
    <dbReference type="NCBI Taxonomy" id="60547"/>
    <lineage>
        <taxon>Bacteria</taxon>
        <taxon>Pseudomonadati</taxon>
        <taxon>Pseudomonadota</taxon>
        <taxon>Betaproteobacteria</taxon>
        <taxon>Burkholderiales</taxon>
        <taxon>Burkholderiaceae</taxon>
        <taxon>Caballeronia</taxon>
    </lineage>
</organism>
<evidence type="ECO:0008006" key="4">
    <source>
        <dbReference type="Google" id="ProtNLM"/>
    </source>
</evidence>
<feature type="region of interest" description="Disordered" evidence="1">
    <location>
        <begin position="1"/>
        <end position="21"/>
    </location>
</feature>
<evidence type="ECO:0000313" key="2">
    <source>
        <dbReference type="EMBL" id="KDR43305.1"/>
    </source>
</evidence>
<dbReference type="Gene3D" id="3.40.630.10">
    <property type="entry name" value="Zn peptidases"/>
    <property type="match status" value="1"/>
</dbReference>
<keyword evidence="3" id="KW-1185">Reference proteome</keyword>
<feature type="compositionally biased region" description="Low complexity" evidence="1">
    <location>
        <begin position="77"/>
        <end position="93"/>
    </location>
</feature>
<name>A0A069PRT3_9BURK</name>
<accession>A0A069PRT3</accession>
<dbReference type="AlphaFoldDB" id="A0A069PRT3"/>
<reference evidence="2 3" key="1">
    <citation type="submission" date="2014-03" db="EMBL/GenBank/DDBJ databases">
        <title>Draft Genome Sequences of Four Burkholderia Strains.</title>
        <authorList>
            <person name="Liu X.Y."/>
            <person name="Li C.X."/>
            <person name="Xu J.H."/>
        </authorList>
    </citation>
    <scope>NUCLEOTIDE SEQUENCE [LARGE SCALE GENOMIC DNA]</scope>
    <source>
        <strain evidence="2 3">DSM 50014</strain>
    </source>
</reference>
<dbReference type="EMBL" id="JFHC01000009">
    <property type="protein sequence ID" value="KDR43305.1"/>
    <property type="molecule type" value="Genomic_DNA"/>
</dbReference>
<proteinExistence type="predicted"/>
<feature type="region of interest" description="Disordered" evidence="1">
    <location>
        <begin position="67"/>
        <end position="97"/>
    </location>
</feature>
<protein>
    <recommendedName>
        <fullName evidence="4">Succinylglutamate desuccinylase</fullName>
    </recommendedName>
</protein>